<dbReference type="STRING" id="215250.A0A316YKW2"/>
<dbReference type="Gene3D" id="3.90.280.10">
    <property type="entry name" value="PEBP-like"/>
    <property type="match status" value="1"/>
</dbReference>
<evidence type="ECO:0000313" key="3">
    <source>
        <dbReference type="Proteomes" id="UP000245768"/>
    </source>
</evidence>
<dbReference type="SUPFAM" id="SSF49777">
    <property type="entry name" value="PEBP-like"/>
    <property type="match status" value="1"/>
</dbReference>
<evidence type="ECO:0000313" key="2">
    <source>
        <dbReference type="EMBL" id="PWN88355.1"/>
    </source>
</evidence>
<protein>
    <submittedName>
        <fullName evidence="2">PEBP-like protein</fullName>
    </submittedName>
</protein>
<feature type="compositionally biased region" description="Low complexity" evidence="1">
    <location>
        <begin position="30"/>
        <end position="58"/>
    </location>
</feature>
<dbReference type="InterPro" id="IPR008914">
    <property type="entry name" value="PEBP"/>
</dbReference>
<dbReference type="Gene3D" id="1.20.58.1180">
    <property type="match status" value="1"/>
</dbReference>
<dbReference type="Pfam" id="PF01161">
    <property type="entry name" value="PBP"/>
    <property type="match status" value="1"/>
</dbReference>
<dbReference type="RefSeq" id="XP_025375553.1">
    <property type="nucleotide sequence ID" value="XM_025522380.1"/>
</dbReference>
<keyword evidence="3" id="KW-1185">Reference proteome</keyword>
<dbReference type="InParanoid" id="A0A316YKW2"/>
<dbReference type="Proteomes" id="UP000245768">
    <property type="component" value="Unassembled WGS sequence"/>
</dbReference>
<feature type="region of interest" description="Disordered" evidence="1">
    <location>
        <begin position="30"/>
        <end position="62"/>
    </location>
</feature>
<evidence type="ECO:0000256" key="1">
    <source>
        <dbReference type="SAM" id="MobiDB-lite"/>
    </source>
</evidence>
<dbReference type="InterPro" id="IPR035810">
    <property type="entry name" value="PEBP_euk"/>
</dbReference>
<dbReference type="OrthoDB" id="2153661at2759"/>
<dbReference type="PANTHER" id="PTHR11362">
    <property type="entry name" value="PHOSPHATIDYLETHANOLAMINE-BINDING PROTEIN"/>
    <property type="match status" value="1"/>
</dbReference>
<dbReference type="EMBL" id="KZ819638">
    <property type="protein sequence ID" value="PWN88355.1"/>
    <property type="molecule type" value="Genomic_DNA"/>
</dbReference>
<accession>A0A316YKW2</accession>
<reference evidence="2 3" key="1">
    <citation type="journal article" date="2018" name="Mol. Biol. Evol.">
        <title>Broad Genomic Sampling Reveals a Smut Pathogenic Ancestry of the Fungal Clade Ustilaginomycotina.</title>
        <authorList>
            <person name="Kijpornyongpan T."/>
            <person name="Mondo S.J."/>
            <person name="Barry K."/>
            <person name="Sandor L."/>
            <person name="Lee J."/>
            <person name="Lipzen A."/>
            <person name="Pangilinan J."/>
            <person name="LaButti K."/>
            <person name="Hainaut M."/>
            <person name="Henrissat B."/>
            <person name="Grigoriev I.V."/>
            <person name="Spatafora J.W."/>
            <person name="Aime M.C."/>
        </authorList>
    </citation>
    <scope>NUCLEOTIDE SEQUENCE [LARGE SCALE GENOMIC DNA]</scope>
    <source>
        <strain evidence="2 3">MCA 4198</strain>
    </source>
</reference>
<sequence>MATIAAIPTIRAQARASLRHVRRLATVANANVSSSSASSSSSSASTSASASAASSSSSGWTPPIAPGVEPAYDEALAYISSQQASLRREIPALEAAISSHPPGSPERSSAQAKLDAHLVAAEINDPAVRWRFTNNVDAPLSSPVFAHLREQAWRRGPLERLAARLRDMYIVPDILLTFTPTVDVQVSFGEGTGFTDVTSKSGIEDVSGEIIDPGCIIPAARTFDQPSILATPFHAEERFYTLALVDADAPYEAEERIGTYLHWLVSDVALSSIKNTVEGGSDLVSYIPPHPQKGTKPHRYALCLLAQPKGASISSSSVERRQFSLRDFAAQNNLTVEGAHFWRSKWTEGSSSTITDVYRQFLGGEENEPHFIRERLAFKRAA</sequence>
<gene>
    <name evidence="2" type="ORF">FA10DRAFT_268551</name>
</gene>
<name>A0A316YKW2_9BASI</name>
<proteinExistence type="predicted"/>
<organism evidence="2 3">
    <name type="scientific">Acaromyces ingoldii</name>
    <dbReference type="NCBI Taxonomy" id="215250"/>
    <lineage>
        <taxon>Eukaryota</taxon>
        <taxon>Fungi</taxon>
        <taxon>Dikarya</taxon>
        <taxon>Basidiomycota</taxon>
        <taxon>Ustilaginomycotina</taxon>
        <taxon>Exobasidiomycetes</taxon>
        <taxon>Exobasidiales</taxon>
        <taxon>Cryptobasidiaceae</taxon>
        <taxon>Acaromyces</taxon>
    </lineage>
</organism>
<dbReference type="AlphaFoldDB" id="A0A316YKW2"/>
<dbReference type="GeneID" id="37044296"/>
<dbReference type="PANTHER" id="PTHR11362:SF82">
    <property type="entry name" value="PHOSPHATIDYLETHANOLAMINE-BINDING PROTEIN 4"/>
    <property type="match status" value="1"/>
</dbReference>
<dbReference type="CDD" id="cd00866">
    <property type="entry name" value="PEBP_euk"/>
    <property type="match status" value="1"/>
</dbReference>
<dbReference type="InterPro" id="IPR036610">
    <property type="entry name" value="PEBP-like_sf"/>
</dbReference>